<keyword evidence="8" id="KW-1185">Reference proteome</keyword>
<dbReference type="SUPFAM" id="SSF143800">
    <property type="entry name" value="L28p-like"/>
    <property type="match status" value="1"/>
</dbReference>
<evidence type="ECO:0000256" key="1">
    <source>
        <dbReference type="ARBA" id="ARBA00008760"/>
    </source>
</evidence>
<dbReference type="Pfam" id="PF00830">
    <property type="entry name" value="Ribosomal_L28"/>
    <property type="match status" value="1"/>
</dbReference>
<evidence type="ECO:0000256" key="2">
    <source>
        <dbReference type="ARBA" id="ARBA00022980"/>
    </source>
</evidence>
<comment type="similarity">
    <text evidence="1">Belongs to the bacterial ribosomal protein bL28 family.</text>
</comment>
<dbReference type="FunFam" id="2.30.170.40:FF:000003">
    <property type="entry name" value="54S ribosomal protein L24"/>
    <property type="match status" value="1"/>
</dbReference>
<dbReference type="STRING" id="105696.A0A1Y2M287"/>
<sequence>MHPRSQLLSGHLATALRAPATAQRTFTTSASLYNKNPLQRRKGGDLGSHLPKHVISQDAHIPDYPYGDQALFKQANKGLYGERMVQFGNNVSHKTETKTRRKWTPNVLSKSLYSVALKKRIKLRVTSNVLKTIDREGGLDEYLLKDSVQRIKELGPTGWALRWTLMQKPEVIDRLRAEATALGIEQATIDKQWPTPIMLAQQKYADRVAAREQALAQAAEVEHVEQGMWAGEEGAEGEADATSATVQTGMPPHEIEARKKAKGEYVSALGAAKRYQKLGYVDSEEEGLKMAFIRQRERKSAKWELHEKFTEKTKEMFSSKHLNALAKRLDQVGAPIYHLRNLAYQEHIRAQIEAAGGREAYNAKRNAENAEKLAQIKATMDAAGGPEVLRQTRKAEFAKAIAEAETASTNSTLDEKRRQYLERAIKKAGWAVKAKAGRGWHEYMETVVADLNNASHSGLRELFPNVPREKKNDGDAWAALVESSNKPTENRPNA</sequence>
<gene>
    <name evidence="7" type="ORF">B5807_04821</name>
</gene>
<dbReference type="GO" id="GO:0003735">
    <property type="term" value="F:structural constituent of ribosome"/>
    <property type="evidence" value="ECO:0007669"/>
    <property type="project" value="InterPro"/>
</dbReference>
<organism evidence="7 8">
    <name type="scientific">Epicoccum nigrum</name>
    <name type="common">Soil fungus</name>
    <name type="synonym">Epicoccum purpurascens</name>
    <dbReference type="NCBI Taxonomy" id="105696"/>
    <lineage>
        <taxon>Eukaryota</taxon>
        <taxon>Fungi</taxon>
        <taxon>Dikarya</taxon>
        <taxon>Ascomycota</taxon>
        <taxon>Pezizomycotina</taxon>
        <taxon>Dothideomycetes</taxon>
        <taxon>Pleosporomycetidae</taxon>
        <taxon>Pleosporales</taxon>
        <taxon>Pleosporineae</taxon>
        <taxon>Didymellaceae</taxon>
        <taxon>Epicoccum</taxon>
    </lineage>
</organism>
<keyword evidence="3" id="KW-0687">Ribonucleoprotein</keyword>
<keyword evidence="2" id="KW-0689">Ribosomal protein</keyword>
<dbReference type="OMA" id="IDKQWPT"/>
<feature type="region of interest" description="Disordered" evidence="6">
    <location>
        <begin position="464"/>
        <end position="494"/>
    </location>
</feature>
<dbReference type="Proteomes" id="UP000193240">
    <property type="component" value="Unassembled WGS sequence"/>
</dbReference>
<evidence type="ECO:0000256" key="6">
    <source>
        <dbReference type="SAM" id="MobiDB-lite"/>
    </source>
</evidence>
<dbReference type="PANTHER" id="PTHR13528">
    <property type="entry name" value="39S RIBOSOMAL PROTEIN L28, MITOCHONDRIAL"/>
    <property type="match status" value="1"/>
</dbReference>
<dbReference type="Gene3D" id="2.30.170.40">
    <property type="entry name" value="Ribosomal protein L28/L24"/>
    <property type="match status" value="1"/>
</dbReference>
<reference evidence="7 8" key="1">
    <citation type="journal article" date="2017" name="Genome Announc.">
        <title>Genome sequence of the saprophytic ascomycete Epicoccum nigrum ICMP 19927 strain isolated from New Zealand.</title>
        <authorList>
            <person name="Fokin M."/>
            <person name="Fleetwood D."/>
            <person name="Weir B.S."/>
            <person name="Villas-Boas S.G."/>
        </authorList>
    </citation>
    <scope>NUCLEOTIDE SEQUENCE [LARGE SCALE GENOMIC DNA]</scope>
    <source>
        <strain evidence="7 8">ICMP 19927</strain>
    </source>
</reference>
<dbReference type="HAMAP" id="MF_00373">
    <property type="entry name" value="Ribosomal_bL28"/>
    <property type="match status" value="1"/>
</dbReference>
<proteinExistence type="inferred from homology"/>
<feature type="compositionally biased region" description="Polar residues" evidence="6">
    <location>
        <begin position="482"/>
        <end position="494"/>
    </location>
</feature>
<dbReference type="GO" id="GO:0005762">
    <property type="term" value="C:mitochondrial large ribosomal subunit"/>
    <property type="evidence" value="ECO:0007669"/>
    <property type="project" value="TreeGrafter"/>
</dbReference>
<evidence type="ECO:0000256" key="3">
    <source>
        <dbReference type="ARBA" id="ARBA00023274"/>
    </source>
</evidence>
<protein>
    <recommendedName>
        <fullName evidence="4">Large ribosomal subunit protein bL28m</fullName>
    </recommendedName>
</protein>
<accession>A0A1Y2M287</accession>
<dbReference type="AlphaFoldDB" id="A0A1Y2M287"/>
<dbReference type="EMBL" id="KZ107842">
    <property type="protein sequence ID" value="OSS50131.1"/>
    <property type="molecule type" value="Genomic_DNA"/>
</dbReference>
<dbReference type="InParanoid" id="A0A1Y2M287"/>
<comment type="function">
    <text evidence="5">Component of the mitochondrial ribosome (mitoribosome), a dedicated translation machinery responsible for the synthesis of mitochondrial genome-encoded proteins, including at least some of the essential transmembrane subunits of the mitochondrial respiratory chain. The mitoribosomes are attached to the mitochondrial inner membrane and translation products are cotranslationally integrated into the membrane.</text>
</comment>
<evidence type="ECO:0000256" key="4">
    <source>
        <dbReference type="ARBA" id="ARBA00035269"/>
    </source>
</evidence>
<evidence type="ECO:0000256" key="5">
    <source>
        <dbReference type="ARBA" id="ARBA00037226"/>
    </source>
</evidence>
<evidence type="ECO:0000313" key="8">
    <source>
        <dbReference type="Proteomes" id="UP000193240"/>
    </source>
</evidence>
<name>A0A1Y2M287_EPING</name>
<dbReference type="InterPro" id="IPR037147">
    <property type="entry name" value="Ribosomal_bL28_sf"/>
</dbReference>
<dbReference type="InterPro" id="IPR034704">
    <property type="entry name" value="Ribosomal_bL28/bL31-like_sf"/>
</dbReference>
<dbReference type="PANTHER" id="PTHR13528:SF2">
    <property type="entry name" value="LARGE RIBOSOMAL SUBUNIT PROTEIN BL28M"/>
    <property type="match status" value="1"/>
</dbReference>
<dbReference type="InterPro" id="IPR026569">
    <property type="entry name" value="Ribosomal_bL28"/>
</dbReference>
<evidence type="ECO:0000313" key="7">
    <source>
        <dbReference type="EMBL" id="OSS50131.1"/>
    </source>
</evidence>